<dbReference type="PIRSF" id="PIRSF002825">
    <property type="entry name" value="CfbpA"/>
    <property type="match status" value="1"/>
</dbReference>
<dbReference type="GO" id="GO:0030288">
    <property type="term" value="C:outer membrane-bounded periplasmic space"/>
    <property type="evidence" value="ECO:0007669"/>
    <property type="project" value="TreeGrafter"/>
</dbReference>
<dbReference type="PANTHER" id="PTHR30006">
    <property type="entry name" value="THIAMINE-BINDING PERIPLASMIC PROTEIN-RELATED"/>
    <property type="match status" value="1"/>
</dbReference>
<dbReference type="AlphaFoldDB" id="A0AB37B768"/>
<dbReference type="GO" id="GO:0030975">
    <property type="term" value="F:thiamine binding"/>
    <property type="evidence" value="ECO:0007669"/>
    <property type="project" value="TreeGrafter"/>
</dbReference>
<reference evidence="3" key="1">
    <citation type="submission" date="2017-04" db="EMBL/GenBank/DDBJ databases">
        <title>Haemophilus influenzae in COPD genome sequencing project.</title>
        <authorList>
            <person name="Murphy T.F."/>
            <person name="Kong Y."/>
            <person name="Nadendla S."/>
            <person name="Tettelin H."/>
            <person name="Pettigrew M."/>
        </authorList>
    </citation>
    <scope>NUCLEOTIDE SEQUENCE [LARGE SCALE GENOMIC DNA]</scope>
    <source>
        <strain evidence="3">39P1H1</strain>
    </source>
</reference>
<dbReference type="GO" id="GO:0015888">
    <property type="term" value="P:thiamine transport"/>
    <property type="evidence" value="ECO:0007669"/>
    <property type="project" value="TreeGrafter"/>
</dbReference>
<protein>
    <submittedName>
        <fullName evidence="3">2-aminoethylphosphonate-binding periplasmic protein</fullName>
    </submittedName>
</protein>
<dbReference type="GO" id="GO:0030976">
    <property type="term" value="F:thiamine pyrophosphate binding"/>
    <property type="evidence" value="ECO:0007669"/>
    <property type="project" value="TreeGrafter"/>
</dbReference>
<accession>A0AB37B768</accession>
<organism evidence="3">
    <name type="scientific">Haemophilus influenzae</name>
    <dbReference type="NCBI Taxonomy" id="727"/>
    <lineage>
        <taxon>Bacteria</taxon>
        <taxon>Pseudomonadati</taxon>
        <taxon>Pseudomonadota</taxon>
        <taxon>Gammaproteobacteria</taxon>
        <taxon>Pasteurellales</taxon>
        <taxon>Pasteurellaceae</taxon>
        <taxon>Haemophilus</taxon>
    </lineage>
</organism>
<keyword evidence="1 2" id="KW-0732">Signal</keyword>
<gene>
    <name evidence="3" type="primary">phnS_1</name>
    <name evidence="3" type="ORF">BV056_01351</name>
</gene>
<feature type="chain" id="PRO_5044199914" evidence="2">
    <location>
        <begin position="31"/>
        <end position="348"/>
    </location>
</feature>
<name>A0AB37B768_HAEIF</name>
<dbReference type="EMBL" id="NEBD01000023">
    <property type="protein sequence ID" value="PRJ25390.1"/>
    <property type="molecule type" value="Genomic_DNA"/>
</dbReference>
<dbReference type="InterPro" id="IPR026045">
    <property type="entry name" value="Ferric-bd"/>
</dbReference>
<dbReference type="RefSeq" id="WP_105888195.1">
    <property type="nucleotide sequence ID" value="NZ_CP135820.1"/>
</dbReference>
<proteinExistence type="predicted"/>
<feature type="signal peptide" evidence="2">
    <location>
        <begin position="1"/>
        <end position="30"/>
    </location>
</feature>
<dbReference type="CDD" id="cd13544">
    <property type="entry name" value="PBP2_Fbp_like_1"/>
    <property type="match status" value="1"/>
</dbReference>
<evidence type="ECO:0000256" key="2">
    <source>
        <dbReference type="SAM" id="SignalP"/>
    </source>
</evidence>
<dbReference type="PANTHER" id="PTHR30006:SF2">
    <property type="entry name" value="ABC TRANSPORTER SUBSTRATE-BINDING PROTEIN"/>
    <property type="match status" value="1"/>
</dbReference>
<evidence type="ECO:0000313" key="3">
    <source>
        <dbReference type="EMBL" id="PRJ25390.1"/>
    </source>
</evidence>
<dbReference type="SUPFAM" id="SSF53850">
    <property type="entry name" value="Periplasmic binding protein-like II"/>
    <property type="match status" value="1"/>
</dbReference>
<sequence>MKPFPYLKNTLKLTALSALLGLNISGTAQAARKLTVYCSTQNVVCEKVTQAFEKKYNVETQFVRNSSGVVLGKIKTEKENPQADFWYGGTIEQHLQAAELGLYESYRSPLQKEIMPQFNALMDKRGNFTSIIYLMELGIGVNTKKLKELNLSTPKCYADLLKPEYKGLIQYPDPRVSGTGYSIISTLISLWGEEKAFDYLKKLEANLMQHTKTGLASHYLANGTVGVDLGFMLVYPREKKNGAPVEGIIPCEGVGYSLGGASIIKGARNLENAKLFMDFVLSAETQEIPWKESDSFQLPTNIHAKPAPGFTPASQLKLVDIDFIKFGSEQEGKKLTERWLENVLKRKE</sequence>
<dbReference type="Pfam" id="PF13343">
    <property type="entry name" value="SBP_bac_6"/>
    <property type="match status" value="1"/>
</dbReference>
<evidence type="ECO:0000256" key="1">
    <source>
        <dbReference type="ARBA" id="ARBA00022729"/>
    </source>
</evidence>
<dbReference type="Gene3D" id="3.40.190.10">
    <property type="entry name" value="Periplasmic binding protein-like II"/>
    <property type="match status" value="2"/>
</dbReference>
<comment type="caution">
    <text evidence="3">The sequence shown here is derived from an EMBL/GenBank/DDBJ whole genome shotgun (WGS) entry which is preliminary data.</text>
</comment>